<dbReference type="PANTHER" id="PTHR11679">
    <property type="entry name" value="VESICLE PROTEIN SORTING-ASSOCIATED"/>
    <property type="match status" value="1"/>
</dbReference>
<dbReference type="AlphaFoldDB" id="A0A5D3DLI0"/>
<evidence type="ECO:0000256" key="2">
    <source>
        <dbReference type="ARBA" id="ARBA00009884"/>
    </source>
</evidence>
<sequence>MSFSDSDSSSIGGHNEYKNFRQTSRDLLTQLHNRIELFSGLLYEMLGAANTENSKPWKVLIMDKVTVKVMSHSCKMADITDQGVSLVEDLFRRRQPLPSMDAIYFIQPSKENVVMFLSDMSGREPLYKKAFVFFSSPVPKEFVNHIKCDTSVLPRIGALREMNLEYFPIDSQAFFTDQERALEDLFGDIENSRKFDNCLNTMATRIATVFASLKEFPFVRYRASKALDDPTEASLRELVPTKLAAAIWNCISKYKTTIPNYPQSETCELLILDRSIDQIAPVIHEWTYDAMCRDLLEMDGNKYTYEVSSKTGGAPDRREALLEDTDPVWLELRHSHIADASERLHEKMTNFVSKNKAAQIQQSARDGGEISTRDLQKMVQALPQYTEQVEKITLHVEIAGKINKLIRELGLRDLGQLEQDLVFGDAGAKDVINYLRTNQNASPENKLRLLMIYASVYPEKFEDDKALKIMQLAKLSTEDMKVVKNMRLLAGSDSKKTSSAHSFSLKFNAQKTKQATRKDRTGEEETWQLFRFYPMIEELIENLCKGDLSKSEYSCMNEPPPVTEKPAPKGSQSATSQTGQSTGGPKSMRSRRTANWARSSISDDGYGSDSILRAATLDFKKMGQRVFVFIIGGATRSELRVCHKLTAKLRREVVLGGNGPFVESPPKGLQVRVLAEPVLHPFSSMAFWGTEVKPGKPFTQKFDDFKGRLHVSLATLGFGTATKKSVLQCNVGNKSPVYLCSLFPEKTECLQLNLEYEEADEVIFSVIGPRSIHLSGYFLGSCRHNNVIDDNTESYGEDIANTETQSSEYADEDKYEDSFINDEDPEVYSPSPISNEEDETFGKNKKRNKARNSRRLRKSYQLSESEDEENSQPENIAKSGIPFSELESLDEDSRPISFLCNNRTKGENTTAAKEKEAIEHKVLHEGSDLKTEFDGDFVTGVNGNTDGIIDDGQLNGDLGLPTNSSEISTKVGSKRKKKRKEERSKRKSIEADGNSCSCATSEVEIQQDESKTDNTVNTVCKAKQETATGAELLDNLSFPSADVGHDDGERPKRKKKKGSEQGKIIENDGTCDHKPGKMDQDVQPTFDQSENHPMTKKISKKKRTKAIENGDSLKSDTLSSGCAEKTTTETEDKESNGVSKSSQARTLPSGLVIEELEAEKPNGKVATLKKKISVRYVGKLKQSGEIVDSTEDKPPYKFRLGTGQVIEGWDAGLEGMRVGEKRRLTIPPSMGYGNEGNGGNIPPDSWLVYDIELVKVH</sequence>
<dbReference type="SUPFAM" id="SSF56815">
    <property type="entry name" value="Sec1/munc18-like (SM) proteins"/>
    <property type="match status" value="1"/>
</dbReference>
<dbReference type="GO" id="GO:0016192">
    <property type="term" value="P:vesicle-mediated transport"/>
    <property type="evidence" value="ECO:0007669"/>
    <property type="project" value="InterPro"/>
</dbReference>
<feature type="compositionally biased region" description="Low complexity" evidence="7">
    <location>
        <begin position="570"/>
        <end position="584"/>
    </location>
</feature>
<reference evidence="9 10" key="1">
    <citation type="submission" date="2019-08" db="EMBL/GenBank/DDBJ databases">
        <title>Draft genome sequences of two oriental melons (Cucumis melo L. var makuwa).</title>
        <authorList>
            <person name="Kwon S.-Y."/>
        </authorList>
    </citation>
    <scope>NUCLEOTIDE SEQUENCE [LARGE SCALE GENOMIC DNA]</scope>
    <source>
        <strain evidence="10">cv. Chang Bougi</strain>
        <tissue evidence="9">Leaf</tissue>
    </source>
</reference>
<dbReference type="Gene3D" id="1.25.40.60">
    <property type="match status" value="1"/>
</dbReference>
<feature type="compositionally biased region" description="Polar residues" evidence="7">
    <location>
        <begin position="994"/>
        <end position="1004"/>
    </location>
</feature>
<feature type="region of interest" description="Disordered" evidence="7">
    <location>
        <begin position="818"/>
        <end position="882"/>
    </location>
</feature>
<feature type="compositionally biased region" description="Polar residues" evidence="7">
    <location>
        <begin position="1136"/>
        <end position="1145"/>
    </location>
</feature>
<dbReference type="SUPFAM" id="SSF54534">
    <property type="entry name" value="FKBP-like"/>
    <property type="match status" value="1"/>
</dbReference>
<feature type="region of interest" description="Disordered" evidence="7">
    <location>
        <begin position="554"/>
        <end position="599"/>
    </location>
</feature>
<feature type="compositionally biased region" description="Polar residues" evidence="7">
    <location>
        <begin position="1082"/>
        <end position="1092"/>
    </location>
</feature>
<dbReference type="InterPro" id="IPR041232">
    <property type="entry name" value="NPL"/>
</dbReference>
<feature type="compositionally biased region" description="Basic residues" evidence="7">
    <location>
        <begin position="843"/>
        <end position="858"/>
    </location>
</feature>
<feature type="compositionally biased region" description="Basic and acidic residues" evidence="7">
    <location>
        <begin position="1058"/>
        <end position="1080"/>
    </location>
</feature>
<evidence type="ECO:0000256" key="7">
    <source>
        <dbReference type="SAM" id="MobiDB-lite"/>
    </source>
</evidence>
<proteinExistence type="inferred from homology"/>
<evidence type="ECO:0000313" key="9">
    <source>
        <dbReference type="EMBL" id="TYK24501.1"/>
    </source>
</evidence>
<evidence type="ECO:0000256" key="3">
    <source>
        <dbReference type="ARBA" id="ARBA00013194"/>
    </source>
</evidence>
<dbReference type="Pfam" id="PF00254">
    <property type="entry name" value="FKBP_C"/>
    <property type="match status" value="1"/>
</dbReference>
<name>A0A5D3DLI0_CUCMM</name>
<comment type="similarity">
    <text evidence="2">Belongs to the STXBP/unc-18/SEC1 family.</text>
</comment>
<feature type="compositionally biased region" description="Basic and acidic residues" evidence="7">
    <location>
        <begin position="1126"/>
        <end position="1135"/>
    </location>
</feature>
<feature type="region of interest" description="Disordered" evidence="7">
    <location>
        <begin position="950"/>
        <end position="1145"/>
    </location>
</feature>
<dbReference type="GO" id="GO:0003755">
    <property type="term" value="F:peptidyl-prolyl cis-trans isomerase activity"/>
    <property type="evidence" value="ECO:0007669"/>
    <property type="project" value="UniProtKB-KW"/>
</dbReference>
<evidence type="ECO:0000256" key="6">
    <source>
        <dbReference type="PROSITE-ProRule" id="PRU00277"/>
    </source>
</evidence>
<comment type="catalytic activity">
    <reaction evidence="1 6">
        <text>[protein]-peptidylproline (omega=180) = [protein]-peptidylproline (omega=0)</text>
        <dbReference type="Rhea" id="RHEA:16237"/>
        <dbReference type="Rhea" id="RHEA-COMP:10747"/>
        <dbReference type="Rhea" id="RHEA-COMP:10748"/>
        <dbReference type="ChEBI" id="CHEBI:83833"/>
        <dbReference type="ChEBI" id="CHEBI:83834"/>
        <dbReference type="EC" id="5.2.1.8"/>
    </reaction>
</comment>
<dbReference type="InterPro" id="IPR027482">
    <property type="entry name" value="Sec1-like_dom2"/>
</dbReference>
<gene>
    <name evidence="9" type="ORF">E5676_scaffold266G00430</name>
</gene>
<accession>A0A5D3DLI0</accession>
<dbReference type="Gene3D" id="3.10.50.40">
    <property type="match status" value="1"/>
</dbReference>
<dbReference type="Proteomes" id="UP000321947">
    <property type="component" value="Unassembled WGS sequence"/>
</dbReference>
<dbReference type="Gene3D" id="3.90.830.10">
    <property type="entry name" value="Syntaxin Binding Protein 1, Chain A, domain 2"/>
    <property type="match status" value="1"/>
</dbReference>
<dbReference type="InterPro" id="IPR043127">
    <property type="entry name" value="Sec-1-like_dom3a"/>
</dbReference>
<dbReference type="Pfam" id="PF17800">
    <property type="entry name" value="NPL"/>
    <property type="match status" value="1"/>
</dbReference>
<protein>
    <recommendedName>
        <fullName evidence="3 6">peptidylprolyl isomerase</fullName>
        <ecNumber evidence="3 6">5.2.1.8</ecNumber>
    </recommendedName>
</protein>
<keyword evidence="5 6" id="KW-0413">Isomerase</keyword>
<dbReference type="Gene3D" id="3.40.50.2060">
    <property type="match status" value="1"/>
</dbReference>
<evidence type="ECO:0000256" key="1">
    <source>
        <dbReference type="ARBA" id="ARBA00000971"/>
    </source>
</evidence>
<dbReference type="EC" id="5.2.1.8" evidence="3 6"/>
<dbReference type="InterPro" id="IPR046357">
    <property type="entry name" value="PPIase_dom_sf"/>
</dbReference>
<dbReference type="InterPro" id="IPR043154">
    <property type="entry name" value="Sec-1-like_dom1"/>
</dbReference>
<keyword evidence="4 6" id="KW-0697">Rotamase</keyword>
<feature type="compositionally biased region" description="Basic and acidic residues" evidence="7">
    <location>
        <begin position="1105"/>
        <end position="1114"/>
    </location>
</feature>
<dbReference type="FunFam" id="3.10.50.40:FF:000006">
    <property type="entry name" value="Peptidyl-prolyl cis-trans isomerase"/>
    <property type="match status" value="1"/>
</dbReference>
<comment type="caution">
    <text evidence="9">The sequence shown here is derived from an EMBL/GenBank/DDBJ whole genome shotgun (WGS) entry which is preliminary data.</text>
</comment>
<dbReference type="PROSITE" id="PS50059">
    <property type="entry name" value="FKBP_PPIASE"/>
    <property type="match status" value="1"/>
</dbReference>
<dbReference type="EMBL" id="SSTD01003912">
    <property type="protein sequence ID" value="TYK24501.1"/>
    <property type="molecule type" value="Genomic_DNA"/>
</dbReference>
<dbReference type="InterPro" id="IPR001619">
    <property type="entry name" value="Sec1-like"/>
</dbReference>
<feature type="compositionally biased region" description="Basic and acidic residues" evidence="7">
    <location>
        <begin position="981"/>
        <end position="990"/>
    </location>
</feature>
<dbReference type="Gene3D" id="3.40.50.1910">
    <property type="match status" value="1"/>
</dbReference>
<dbReference type="Gene3D" id="2.60.120.340">
    <property type="entry name" value="Nucleoplasmin core domain"/>
    <property type="match status" value="1"/>
</dbReference>
<organism evidence="9 10">
    <name type="scientific">Cucumis melo var. makuwa</name>
    <name type="common">Oriental melon</name>
    <dbReference type="NCBI Taxonomy" id="1194695"/>
    <lineage>
        <taxon>Eukaryota</taxon>
        <taxon>Viridiplantae</taxon>
        <taxon>Streptophyta</taxon>
        <taxon>Embryophyta</taxon>
        <taxon>Tracheophyta</taxon>
        <taxon>Spermatophyta</taxon>
        <taxon>Magnoliopsida</taxon>
        <taxon>eudicotyledons</taxon>
        <taxon>Gunneridae</taxon>
        <taxon>Pentapetalae</taxon>
        <taxon>rosids</taxon>
        <taxon>fabids</taxon>
        <taxon>Cucurbitales</taxon>
        <taxon>Cucurbitaceae</taxon>
        <taxon>Benincaseae</taxon>
        <taxon>Cucumis</taxon>
    </lineage>
</organism>
<evidence type="ECO:0000256" key="4">
    <source>
        <dbReference type="ARBA" id="ARBA00023110"/>
    </source>
</evidence>
<dbReference type="InterPro" id="IPR001179">
    <property type="entry name" value="PPIase_FKBP_dom"/>
</dbReference>
<feature type="compositionally biased region" description="Basic residues" evidence="7">
    <location>
        <begin position="1094"/>
        <end position="1104"/>
    </location>
</feature>
<evidence type="ECO:0000256" key="5">
    <source>
        <dbReference type="ARBA" id="ARBA00023235"/>
    </source>
</evidence>
<evidence type="ECO:0000259" key="8">
    <source>
        <dbReference type="PROSITE" id="PS50059"/>
    </source>
</evidence>
<dbReference type="Pfam" id="PF00995">
    <property type="entry name" value="Sec1"/>
    <property type="match status" value="1"/>
</dbReference>
<dbReference type="InterPro" id="IPR036045">
    <property type="entry name" value="Sec1-like_sf"/>
</dbReference>
<feature type="region of interest" description="Disordered" evidence="7">
    <location>
        <begin position="897"/>
        <end position="917"/>
    </location>
</feature>
<feature type="compositionally biased region" description="Polar residues" evidence="7">
    <location>
        <begin position="899"/>
        <end position="911"/>
    </location>
</feature>
<feature type="domain" description="PPIase FKBP-type" evidence="8">
    <location>
        <begin position="1169"/>
        <end position="1257"/>
    </location>
</feature>
<evidence type="ECO:0000313" key="10">
    <source>
        <dbReference type="Proteomes" id="UP000321947"/>
    </source>
</evidence>
<feature type="compositionally biased region" description="Polar residues" evidence="7">
    <location>
        <begin position="961"/>
        <end position="971"/>
    </location>
</feature>